<protein>
    <submittedName>
        <fullName evidence="1">Uncharacterized protein</fullName>
    </submittedName>
</protein>
<sequence>MKDLDLSLHWAMLCLQTWVQMQAYVALGVLQASVVTRVCDLVEPVFQLEAIARTQANLALEAMEAMLSLEEFFFDGNWALAIWAWGKATFDAVEEVVAWETVALHDSEEMLTSVICVRWALVGISISELLQIWSILSLVVLRVLGEMGLQQ</sequence>
<gene>
    <name evidence="1" type="ORF">HPP92_013190</name>
</gene>
<proteinExistence type="predicted"/>
<evidence type="ECO:0000313" key="2">
    <source>
        <dbReference type="Proteomes" id="UP000636800"/>
    </source>
</evidence>
<dbReference type="Proteomes" id="UP000636800">
    <property type="component" value="Chromosome 6"/>
</dbReference>
<accession>A0A835UUK7</accession>
<organism evidence="1 2">
    <name type="scientific">Vanilla planifolia</name>
    <name type="common">Vanilla</name>
    <dbReference type="NCBI Taxonomy" id="51239"/>
    <lineage>
        <taxon>Eukaryota</taxon>
        <taxon>Viridiplantae</taxon>
        <taxon>Streptophyta</taxon>
        <taxon>Embryophyta</taxon>
        <taxon>Tracheophyta</taxon>
        <taxon>Spermatophyta</taxon>
        <taxon>Magnoliopsida</taxon>
        <taxon>Liliopsida</taxon>
        <taxon>Asparagales</taxon>
        <taxon>Orchidaceae</taxon>
        <taxon>Vanilloideae</taxon>
        <taxon>Vanilleae</taxon>
        <taxon>Vanilla</taxon>
    </lineage>
</organism>
<name>A0A835UUK7_VANPL</name>
<dbReference type="EMBL" id="JADCNL010000006">
    <property type="protein sequence ID" value="KAG0476349.1"/>
    <property type="molecule type" value="Genomic_DNA"/>
</dbReference>
<keyword evidence="2" id="KW-1185">Reference proteome</keyword>
<dbReference type="AlphaFoldDB" id="A0A835UUK7"/>
<evidence type="ECO:0000313" key="1">
    <source>
        <dbReference type="EMBL" id="KAG0476349.1"/>
    </source>
</evidence>
<comment type="caution">
    <text evidence="1">The sequence shown here is derived from an EMBL/GenBank/DDBJ whole genome shotgun (WGS) entry which is preliminary data.</text>
</comment>
<reference evidence="1 2" key="1">
    <citation type="journal article" date="2020" name="Nat. Food">
        <title>A phased Vanilla planifolia genome enables genetic improvement of flavour and production.</title>
        <authorList>
            <person name="Hasing T."/>
            <person name="Tang H."/>
            <person name="Brym M."/>
            <person name="Khazi F."/>
            <person name="Huang T."/>
            <person name="Chambers A.H."/>
        </authorList>
    </citation>
    <scope>NUCLEOTIDE SEQUENCE [LARGE SCALE GENOMIC DNA]</scope>
    <source>
        <tissue evidence="1">Leaf</tissue>
    </source>
</reference>